<dbReference type="SUPFAM" id="SSF103473">
    <property type="entry name" value="MFS general substrate transporter"/>
    <property type="match status" value="1"/>
</dbReference>
<feature type="transmembrane region" description="Helical" evidence="6">
    <location>
        <begin position="337"/>
        <end position="360"/>
    </location>
</feature>
<dbReference type="eggNOG" id="arCOG00148">
    <property type="taxonomic scope" value="Archaea"/>
</dbReference>
<evidence type="ECO:0000256" key="6">
    <source>
        <dbReference type="SAM" id="Phobius"/>
    </source>
</evidence>
<feature type="transmembrane region" description="Helical" evidence="6">
    <location>
        <begin position="281"/>
        <end position="299"/>
    </location>
</feature>
<feature type="transmembrane region" description="Helical" evidence="6">
    <location>
        <begin position="422"/>
        <end position="445"/>
    </location>
</feature>
<comment type="similarity">
    <text evidence="2">Belongs to the major facilitator superfamily. Nitrate/nitrite porter (TC 2.A.1.8) family.</text>
</comment>
<feature type="transmembrane region" description="Helical" evidence="6">
    <location>
        <begin position="65"/>
        <end position="83"/>
    </location>
</feature>
<name>M0LTD3_9EURY</name>
<dbReference type="InterPro" id="IPR036259">
    <property type="entry name" value="MFS_trans_sf"/>
</dbReference>
<sequence length="455" mass="48931">MPPRTLDGWDPEDESQWENGGKRIACRNLAISVYTLSLAFAVWVLWSVVVVYLPDAGFDYSQTQLFLLTAIPSLVGATGRLFYSFAVPVFGGRRFNTFATATLLVPTAGLVVAVQYPETPFWLMALLAATAGFGGANFSSSMDHISYFFPERAEGTALGINAGIGNLGVSVAQFSIPFVIGVGIFGAVGGSGLETTTGETLWLQNAGLVWIPFILLGTVASAFGLNDVADVEANVREQLTILRRKHNWLLCYLYLGTFGSFLGYAAAFPLLAELRFPGRDVAAVAFVGPLLGALIRPPGGWVADRLGGARVTLWVFATMSLGCVLVIYFVLEGSFWGFFGAFLLLFLASGIGNASTFKLIPAVFRRRHLARLETDTPEARRRALERAELEAGSVLGFTSGIGAYGGFLIPQGFSTSVELTDAAVPAMGAFLLFYLSCIVLTWYYYCRPGTAVSPN</sequence>
<dbReference type="GO" id="GO:0015112">
    <property type="term" value="F:nitrate transmembrane transporter activity"/>
    <property type="evidence" value="ECO:0007669"/>
    <property type="project" value="InterPro"/>
</dbReference>
<reference evidence="7 8" key="1">
    <citation type="journal article" date="2014" name="PLoS Genet.">
        <title>Phylogenetically driven sequencing of extremely halophilic archaea reveals strategies for static and dynamic osmo-response.</title>
        <authorList>
            <person name="Becker E.A."/>
            <person name="Seitzer P.M."/>
            <person name="Tritt A."/>
            <person name="Larsen D."/>
            <person name="Krusor M."/>
            <person name="Yao A.I."/>
            <person name="Wu D."/>
            <person name="Madern D."/>
            <person name="Eisen J.A."/>
            <person name="Darling A.E."/>
            <person name="Facciotti M.T."/>
        </authorList>
    </citation>
    <scope>NUCLEOTIDE SEQUENCE [LARGE SCALE GENOMIC DNA]</scope>
    <source>
        <strain evidence="7 8">JCM 10879</strain>
    </source>
</reference>
<dbReference type="InterPro" id="IPR011701">
    <property type="entry name" value="MFS"/>
</dbReference>
<evidence type="ECO:0000313" key="8">
    <source>
        <dbReference type="Proteomes" id="UP000011607"/>
    </source>
</evidence>
<dbReference type="Proteomes" id="UP000011607">
    <property type="component" value="Unassembled WGS sequence"/>
</dbReference>
<dbReference type="CDD" id="cd17341">
    <property type="entry name" value="MFS_NRT2_like"/>
    <property type="match status" value="1"/>
</dbReference>
<evidence type="ECO:0000313" key="7">
    <source>
        <dbReference type="EMBL" id="EMA35654.1"/>
    </source>
</evidence>
<dbReference type="GO" id="GO:0016020">
    <property type="term" value="C:membrane"/>
    <property type="evidence" value="ECO:0007669"/>
    <property type="project" value="UniProtKB-SubCell"/>
</dbReference>
<evidence type="ECO:0000256" key="4">
    <source>
        <dbReference type="ARBA" id="ARBA00022989"/>
    </source>
</evidence>
<feature type="transmembrane region" description="Helical" evidence="6">
    <location>
        <begin position="389"/>
        <end position="410"/>
    </location>
</feature>
<accession>M0LTD3</accession>
<feature type="transmembrane region" description="Helical" evidence="6">
    <location>
        <begin position="121"/>
        <end position="139"/>
    </location>
</feature>
<comment type="subcellular location">
    <subcellularLocation>
        <location evidence="1">Membrane</location>
        <topology evidence="1">Multi-pass membrane protein</topology>
    </subcellularLocation>
</comment>
<protein>
    <submittedName>
        <fullName evidence="7">Nitrite extrusion protein</fullName>
    </submittedName>
</protein>
<keyword evidence="4 6" id="KW-1133">Transmembrane helix</keyword>
<feature type="transmembrane region" description="Helical" evidence="6">
    <location>
        <begin position="208"/>
        <end position="228"/>
    </location>
</feature>
<feature type="transmembrane region" description="Helical" evidence="6">
    <location>
        <begin position="31"/>
        <end position="53"/>
    </location>
</feature>
<dbReference type="PANTHER" id="PTHR23515">
    <property type="entry name" value="HIGH-AFFINITY NITRATE TRANSPORTER 2.3"/>
    <property type="match status" value="1"/>
</dbReference>
<dbReference type="RefSeq" id="WP_006673320.1">
    <property type="nucleotide sequence ID" value="NZ_AOMA01000120.1"/>
</dbReference>
<keyword evidence="3 6" id="KW-0812">Transmembrane</keyword>
<evidence type="ECO:0000256" key="3">
    <source>
        <dbReference type="ARBA" id="ARBA00022692"/>
    </source>
</evidence>
<dbReference type="EMBL" id="AOMA01000120">
    <property type="protein sequence ID" value="EMA35654.1"/>
    <property type="molecule type" value="Genomic_DNA"/>
</dbReference>
<proteinExistence type="inferred from homology"/>
<dbReference type="OrthoDB" id="157507at2157"/>
<keyword evidence="8" id="KW-1185">Reference proteome</keyword>
<comment type="caution">
    <text evidence="7">The sequence shown here is derived from an EMBL/GenBank/DDBJ whole genome shotgun (WGS) entry which is preliminary data.</text>
</comment>
<feature type="transmembrane region" description="Helical" evidence="6">
    <location>
        <begin position="311"/>
        <end position="331"/>
    </location>
</feature>
<evidence type="ECO:0000256" key="1">
    <source>
        <dbReference type="ARBA" id="ARBA00004141"/>
    </source>
</evidence>
<dbReference type="AlphaFoldDB" id="M0LTD3"/>
<evidence type="ECO:0000256" key="2">
    <source>
        <dbReference type="ARBA" id="ARBA00008432"/>
    </source>
</evidence>
<gene>
    <name evidence="7" type="ORF">C446_12047</name>
</gene>
<dbReference type="InterPro" id="IPR044772">
    <property type="entry name" value="NO3_transporter"/>
</dbReference>
<feature type="transmembrane region" description="Helical" evidence="6">
    <location>
        <begin position="249"/>
        <end position="269"/>
    </location>
</feature>
<feature type="transmembrane region" description="Helical" evidence="6">
    <location>
        <begin position="95"/>
        <end position="115"/>
    </location>
</feature>
<dbReference type="STRING" id="1227454.C446_12047"/>
<keyword evidence="5 6" id="KW-0472">Membrane</keyword>
<dbReference type="Pfam" id="PF07690">
    <property type="entry name" value="MFS_1"/>
    <property type="match status" value="1"/>
</dbReference>
<feature type="transmembrane region" description="Helical" evidence="6">
    <location>
        <begin position="160"/>
        <end position="188"/>
    </location>
</feature>
<dbReference type="PATRIC" id="fig|1227454.3.peg.2461"/>
<evidence type="ECO:0000256" key="5">
    <source>
        <dbReference type="ARBA" id="ARBA00023136"/>
    </source>
</evidence>
<dbReference type="Gene3D" id="1.20.1250.20">
    <property type="entry name" value="MFS general substrate transporter like domains"/>
    <property type="match status" value="1"/>
</dbReference>
<organism evidence="7 8">
    <name type="scientific">Halobiforma nitratireducens JCM 10879</name>
    <dbReference type="NCBI Taxonomy" id="1227454"/>
    <lineage>
        <taxon>Archaea</taxon>
        <taxon>Methanobacteriati</taxon>
        <taxon>Methanobacteriota</taxon>
        <taxon>Stenosarchaea group</taxon>
        <taxon>Halobacteria</taxon>
        <taxon>Halobacteriales</taxon>
        <taxon>Natrialbaceae</taxon>
        <taxon>Halobiforma</taxon>
    </lineage>
</organism>